<dbReference type="GO" id="GO:0006508">
    <property type="term" value="P:proteolysis"/>
    <property type="evidence" value="ECO:0007669"/>
    <property type="project" value="UniProtKB-KW"/>
</dbReference>
<feature type="chain" id="PRO_5040865980" evidence="7">
    <location>
        <begin position="26"/>
        <end position="446"/>
    </location>
</feature>
<dbReference type="PANTHER" id="PTHR24276:SF98">
    <property type="entry name" value="FI18310P1-RELATED"/>
    <property type="match status" value="1"/>
</dbReference>
<protein>
    <submittedName>
        <fullName evidence="9">Chymotrypsin-C</fullName>
    </submittedName>
</protein>
<dbReference type="InterPro" id="IPR033116">
    <property type="entry name" value="TRYPSIN_SER"/>
</dbReference>
<dbReference type="CDD" id="cd00190">
    <property type="entry name" value="Tryp_SPc"/>
    <property type="match status" value="1"/>
</dbReference>
<dbReference type="PRINTS" id="PR00722">
    <property type="entry name" value="CHYMOTRYPSIN"/>
</dbReference>
<comment type="similarity">
    <text evidence="1">Belongs to the peptidase S1 family.</text>
</comment>
<dbReference type="PROSITE" id="PS00135">
    <property type="entry name" value="TRYPSIN_SER"/>
    <property type="match status" value="1"/>
</dbReference>
<name>A0A9X6RN90_HYPEX</name>
<dbReference type="GO" id="GO:0004252">
    <property type="term" value="F:serine-type endopeptidase activity"/>
    <property type="evidence" value="ECO:0007669"/>
    <property type="project" value="InterPro"/>
</dbReference>
<dbReference type="AlphaFoldDB" id="A0A9X6RN90"/>
<evidence type="ECO:0000256" key="2">
    <source>
        <dbReference type="ARBA" id="ARBA00022670"/>
    </source>
</evidence>
<keyword evidence="7" id="KW-0732">Signal</keyword>
<keyword evidence="3 6" id="KW-0378">Hydrolase</keyword>
<evidence type="ECO:0000259" key="8">
    <source>
        <dbReference type="PROSITE" id="PS50240"/>
    </source>
</evidence>
<dbReference type="InterPro" id="IPR043504">
    <property type="entry name" value="Peptidase_S1_PA_chymotrypsin"/>
</dbReference>
<feature type="domain" description="Peptidase S1" evidence="8">
    <location>
        <begin position="139"/>
        <end position="389"/>
    </location>
</feature>
<dbReference type="InterPro" id="IPR001254">
    <property type="entry name" value="Trypsin_dom"/>
</dbReference>
<evidence type="ECO:0000313" key="9">
    <source>
        <dbReference type="EMBL" id="OWA53767.1"/>
    </source>
</evidence>
<dbReference type="SUPFAM" id="SSF50494">
    <property type="entry name" value="Trypsin-like serine proteases"/>
    <property type="match status" value="1"/>
</dbReference>
<dbReference type="Gene3D" id="2.40.10.10">
    <property type="entry name" value="Trypsin-like serine proteases"/>
    <property type="match status" value="1"/>
</dbReference>
<keyword evidence="4 6" id="KW-0720">Serine protease</keyword>
<dbReference type="PROSITE" id="PS00134">
    <property type="entry name" value="TRYPSIN_HIS"/>
    <property type="match status" value="1"/>
</dbReference>
<dbReference type="InterPro" id="IPR018114">
    <property type="entry name" value="TRYPSIN_HIS"/>
</dbReference>
<evidence type="ECO:0000256" key="5">
    <source>
        <dbReference type="ARBA" id="ARBA00023157"/>
    </source>
</evidence>
<gene>
    <name evidence="9" type="ORF">BV898_18189</name>
</gene>
<organism evidence="9 10">
    <name type="scientific">Hypsibius exemplaris</name>
    <name type="common">Freshwater tardigrade</name>
    <dbReference type="NCBI Taxonomy" id="2072580"/>
    <lineage>
        <taxon>Eukaryota</taxon>
        <taxon>Metazoa</taxon>
        <taxon>Ecdysozoa</taxon>
        <taxon>Tardigrada</taxon>
        <taxon>Eutardigrada</taxon>
        <taxon>Parachela</taxon>
        <taxon>Hypsibioidea</taxon>
        <taxon>Hypsibiidae</taxon>
        <taxon>Hypsibius</taxon>
    </lineage>
</organism>
<dbReference type="Pfam" id="PF00089">
    <property type="entry name" value="Trypsin"/>
    <property type="match status" value="1"/>
</dbReference>
<keyword evidence="10" id="KW-1185">Reference proteome</keyword>
<dbReference type="PANTHER" id="PTHR24276">
    <property type="entry name" value="POLYSERASE-RELATED"/>
    <property type="match status" value="1"/>
</dbReference>
<dbReference type="InterPro" id="IPR001314">
    <property type="entry name" value="Peptidase_S1A"/>
</dbReference>
<evidence type="ECO:0000256" key="6">
    <source>
        <dbReference type="RuleBase" id="RU363034"/>
    </source>
</evidence>
<feature type="signal peptide" evidence="7">
    <location>
        <begin position="1"/>
        <end position="25"/>
    </location>
</feature>
<keyword evidence="2 6" id="KW-0645">Protease</keyword>
<dbReference type="InterPro" id="IPR009003">
    <property type="entry name" value="Peptidase_S1_PA"/>
</dbReference>
<comment type="caution">
    <text evidence="9">The sequence shown here is derived from an EMBL/GenBank/DDBJ whole genome shotgun (WGS) entry which is preliminary data.</text>
</comment>
<evidence type="ECO:0000256" key="1">
    <source>
        <dbReference type="ARBA" id="ARBA00007664"/>
    </source>
</evidence>
<dbReference type="InterPro" id="IPR050430">
    <property type="entry name" value="Peptidase_S1"/>
</dbReference>
<proteinExistence type="inferred from homology"/>
<dbReference type="Proteomes" id="UP000192578">
    <property type="component" value="Unassembled WGS sequence"/>
</dbReference>
<reference evidence="10" key="1">
    <citation type="submission" date="2017-01" db="EMBL/GenBank/DDBJ databases">
        <title>Comparative genomics of anhydrobiosis in the tardigrade Hypsibius dujardini.</title>
        <authorList>
            <person name="Yoshida Y."/>
            <person name="Koutsovoulos G."/>
            <person name="Laetsch D."/>
            <person name="Stevens L."/>
            <person name="Kumar S."/>
            <person name="Horikawa D."/>
            <person name="Ishino K."/>
            <person name="Komine S."/>
            <person name="Tomita M."/>
            <person name="Blaxter M."/>
            <person name="Arakawa K."/>
        </authorList>
    </citation>
    <scope>NUCLEOTIDE SEQUENCE [LARGE SCALE GENOMIC DNA]</scope>
    <source>
        <strain evidence="10">Z151</strain>
    </source>
</reference>
<keyword evidence="5" id="KW-1015">Disulfide bond</keyword>
<dbReference type="FunFam" id="2.40.10.10:FF:000068">
    <property type="entry name" value="transmembrane protease serine 2"/>
    <property type="match status" value="1"/>
</dbReference>
<dbReference type="OrthoDB" id="7774500at2759"/>
<sequence length="446" mass="47957">MLQCISAPSGIAVFALVLLCSGALSQDDNFGDYAIYEDYEDVSQTTRRARLMATTTRGPAEFITDDDFGEFAIPDVTGPSSSELSVRAVTTAATTASPEMDADDYTIDDEAAVANGPLEAAILPGATVPPPNLDPDEAVIGGMTVPRHKYPFMVSIQLQKDNFHFCGGSLISSIHVLTAAHCLANAEGKQTKQANAIQVGVGLHNRKTNDSSHYFGVKRIDIHRGYIGISNGHLNDIAILTLDRSIAGAKKLKVGIIMLPAGPRDDPRPSTAVRAIGWGLTSNRLPGLKSEPAHVLQYAQFKVLNQLECGRRTGEANKPVAASKMCIDSSNVAVCQGDSGGPLFRQLRNGKYQIDGVASYVIGSCLGENSANVFTRVSHHVPWIKTTFQAAAPPRSTPVVCQNIKENGMTCTKCSNGYRWSKNCSTRWSKTTRRSFGWVDKKLVGV</sequence>
<evidence type="ECO:0000256" key="3">
    <source>
        <dbReference type="ARBA" id="ARBA00022801"/>
    </source>
</evidence>
<evidence type="ECO:0000256" key="7">
    <source>
        <dbReference type="SAM" id="SignalP"/>
    </source>
</evidence>
<evidence type="ECO:0000313" key="10">
    <source>
        <dbReference type="Proteomes" id="UP000192578"/>
    </source>
</evidence>
<dbReference type="PROSITE" id="PS50240">
    <property type="entry name" value="TRYPSIN_DOM"/>
    <property type="match status" value="1"/>
</dbReference>
<evidence type="ECO:0000256" key="4">
    <source>
        <dbReference type="ARBA" id="ARBA00022825"/>
    </source>
</evidence>
<dbReference type="EMBL" id="MTYJ01000344">
    <property type="protein sequence ID" value="OWA53767.1"/>
    <property type="molecule type" value="Genomic_DNA"/>
</dbReference>
<dbReference type="SMART" id="SM00020">
    <property type="entry name" value="Tryp_SPc"/>
    <property type="match status" value="1"/>
</dbReference>
<accession>A0A9X6RN90</accession>